<evidence type="ECO:0000256" key="1">
    <source>
        <dbReference type="SAM" id="Phobius"/>
    </source>
</evidence>
<feature type="transmembrane region" description="Helical" evidence="1">
    <location>
        <begin position="28"/>
        <end position="51"/>
    </location>
</feature>
<keyword evidence="1" id="KW-1133">Transmembrane helix</keyword>
<dbReference type="NCBIfam" id="NF041644">
    <property type="entry name" value="CBO0543_fam"/>
    <property type="match status" value="1"/>
</dbReference>
<comment type="caution">
    <text evidence="2">The sequence shown here is derived from an EMBL/GenBank/DDBJ whole genome shotgun (WGS) entry which is preliminary data.</text>
</comment>
<protein>
    <submittedName>
        <fullName evidence="2">Uncharacterized protein</fullName>
    </submittedName>
</protein>
<evidence type="ECO:0000313" key="3">
    <source>
        <dbReference type="Proteomes" id="UP000535838"/>
    </source>
</evidence>
<feature type="transmembrane region" description="Helical" evidence="1">
    <location>
        <begin position="63"/>
        <end position="82"/>
    </location>
</feature>
<dbReference type="Proteomes" id="UP000535838">
    <property type="component" value="Unassembled WGS sequence"/>
</dbReference>
<name>A0A841SZZ7_9BACL</name>
<keyword evidence="1" id="KW-0472">Membrane</keyword>
<keyword evidence="3" id="KW-1185">Reference proteome</keyword>
<gene>
    <name evidence="2" type="ORF">H7B67_17075</name>
</gene>
<feature type="transmembrane region" description="Helical" evidence="1">
    <location>
        <begin position="121"/>
        <end position="142"/>
    </location>
</feature>
<keyword evidence="1" id="KW-0812">Transmembrane</keyword>
<organism evidence="2 3">
    <name type="scientific">Cohnella thailandensis</name>
    <dbReference type="NCBI Taxonomy" id="557557"/>
    <lineage>
        <taxon>Bacteria</taxon>
        <taxon>Bacillati</taxon>
        <taxon>Bacillota</taxon>
        <taxon>Bacilli</taxon>
        <taxon>Bacillales</taxon>
        <taxon>Paenibacillaceae</taxon>
        <taxon>Cohnella</taxon>
    </lineage>
</organism>
<feature type="transmembrane region" description="Helical" evidence="1">
    <location>
        <begin position="89"/>
        <end position="109"/>
    </location>
</feature>
<dbReference type="InterPro" id="IPR048147">
    <property type="entry name" value="CBO0543-like"/>
</dbReference>
<proteinExistence type="predicted"/>
<reference evidence="2 3" key="1">
    <citation type="submission" date="2020-08" db="EMBL/GenBank/DDBJ databases">
        <title>Cohnella phylogeny.</title>
        <authorList>
            <person name="Dunlap C."/>
        </authorList>
    </citation>
    <scope>NUCLEOTIDE SEQUENCE [LARGE SCALE GENOMIC DNA]</scope>
    <source>
        <strain evidence="2 3">DSM 25241</strain>
    </source>
</reference>
<dbReference type="AlphaFoldDB" id="A0A841SZZ7"/>
<accession>A0A841SZZ7</accession>
<dbReference type="RefSeq" id="WP_185121065.1">
    <property type="nucleotide sequence ID" value="NZ_JACJVQ010000014.1"/>
</dbReference>
<sequence>MTFHVLVGFVLPWLVGVFFIKKASKTMLLVFAVTAFLALLFNDIGAYAKWWEMTPHEMESITTIPYSLGVYPIILTLMYRYVLPRIHPVWFVLLTALVLTLFESALVLSRRIEYHDGWNVGWTYVSYVLSVSIVFIYARLLLKAFGIPKSEVSSK</sequence>
<dbReference type="EMBL" id="JACJVQ010000014">
    <property type="protein sequence ID" value="MBB6635835.1"/>
    <property type="molecule type" value="Genomic_DNA"/>
</dbReference>
<feature type="transmembrane region" description="Helical" evidence="1">
    <location>
        <begin position="6"/>
        <end position="21"/>
    </location>
</feature>
<evidence type="ECO:0000313" key="2">
    <source>
        <dbReference type="EMBL" id="MBB6635835.1"/>
    </source>
</evidence>